<reference evidence="11 12" key="1">
    <citation type="submission" date="2023-11" db="EMBL/GenBank/DDBJ databases">
        <title>A Novel Polar Bacteriovorax (B. antarcticus) Isolated from the Biocrust in Antarctica.</title>
        <authorList>
            <person name="Mun W."/>
            <person name="Choi S.Y."/>
            <person name="Mitchell R.J."/>
        </authorList>
    </citation>
    <scope>NUCLEOTIDE SEQUENCE [LARGE SCALE GENOMIC DNA]</scope>
    <source>
        <strain evidence="11 12">PP10</strain>
    </source>
</reference>
<keyword evidence="4" id="KW-0479">Metal-binding</keyword>
<evidence type="ECO:0000259" key="10">
    <source>
        <dbReference type="Pfam" id="PF01743"/>
    </source>
</evidence>
<dbReference type="Pfam" id="PF01743">
    <property type="entry name" value="PolyA_pol"/>
    <property type="match status" value="1"/>
</dbReference>
<organism evidence="11 12">
    <name type="scientific">Bacteriovorax antarcticus</name>
    <dbReference type="NCBI Taxonomy" id="3088717"/>
    <lineage>
        <taxon>Bacteria</taxon>
        <taxon>Pseudomonadati</taxon>
        <taxon>Bdellovibrionota</taxon>
        <taxon>Bacteriovoracia</taxon>
        <taxon>Bacteriovoracales</taxon>
        <taxon>Bacteriovoracaceae</taxon>
        <taxon>Bacteriovorax</taxon>
    </lineage>
</organism>
<dbReference type="InterPro" id="IPR050124">
    <property type="entry name" value="tRNA_CCA-adding_enzyme"/>
</dbReference>
<keyword evidence="12" id="KW-1185">Reference proteome</keyword>
<evidence type="ECO:0000256" key="5">
    <source>
        <dbReference type="ARBA" id="ARBA00022741"/>
    </source>
</evidence>
<evidence type="ECO:0000256" key="1">
    <source>
        <dbReference type="ARBA" id="ARBA00022679"/>
    </source>
</evidence>
<evidence type="ECO:0000256" key="8">
    <source>
        <dbReference type="ARBA" id="ARBA00022884"/>
    </source>
</evidence>
<dbReference type="EMBL" id="JAYGJQ010000001">
    <property type="protein sequence ID" value="MEA9356495.1"/>
    <property type="molecule type" value="Genomic_DNA"/>
</dbReference>
<sequence length="380" mass="44174">MTIASLIPNELKDLLREIEGLGFSLCLVGGTPRDYFLNKTLSHDLDFEIRNLEASVLRSFLKNKKINYTELPYQITRVDFHGFDLEFSTPRIERQIAGNKTHHHFEAELSPTLSYQEAFKRRDFTLNAIGVELDMKNNSEVVVDPYGGIKDLKDRVLREISDDFFLDSVRFLRLIRFSIKYDLKISDSITTRLNEFDLSELSKHHFIEEMMKSKVPGLFINKFNQMVADLKLSIPTEFKIWNGLKFTGDNKTKDDLLVSSFLQKEESAKLVSAFFLMPEKRAKDLKSFYDSFMMVKAATKEELTTLAKQSINELTDPGLLKELKNLEEKKEWQKYFTGPLLVSWSDWDSINVDSLELESIPVKMRSYLRFHKALQKSFKA</sequence>
<comment type="similarity">
    <text evidence="9">Belongs to the tRNA nucleotidyltransferase/poly(A) polymerase family.</text>
</comment>
<feature type="domain" description="Poly A polymerase head" evidence="10">
    <location>
        <begin position="26"/>
        <end position="158"/>
    </location>
</feature>
<keyword evidence="6" id="KW-0067">ATP-binding</keyword>
<dbReference type="InterPro" id="IPR002646">
    <property type="entry name" value="PolA_pol_head_dom"/>
</dbReference>
<dbReference type="InterPro" id="IPR043519">
    <property type="entry name" value="NT_sf"/>
</dbReference>
<evidence type="ECO:0000256" key="7">
    <source>
        <dbReference type="ARBA" id="ARBA00022842"/>
    </source>
</evidence>
<gene>
    <name evidence="11" type="ORF">SHI21_09785</name>
</gene>
<accession>A0ABU5VWU8</accession>
<dbReference type="Proteomes" id="UP001302274">
    <property type="component" value="Unassembled WGS sequence"/>
</dbReference>
<keyword evidence="8 9" id="KW-0694">RNA-binding</keyword>
<evidence type="ECO:0000256" key="2">
    <source>
        <dbReference type="ARBA" id="ARBA00022694"/>
    </source>
</evidence>
<keyword evidence="5" id="KW-0547">Nucleotide-binding</keyword>
<dbReference type="PANTHER" id="PTHR47545">
    <property type="entry name" value="MULTIFUNCTIONAL CCA PROTEIN"/>
    <property type="match status" value="1"/>
</dbReference>
<keyword evidence="1 9" id="KW-0808">Transferase</keyword>
<keyword evidence="7" id="KW-0460">Magnesium</keyword>
<dbReference type="RefSeq" id="WP_323576199.1">
    <property type="nucleotide sequence ID" value="NZ_JAYGJQ010000001.1"/>
</dbReference>
<comment type="caution">
    <text evidence="11">The sequence shown here is derived from an EMBL/GenBank/DDBJ whole genome shotgun (WGS) entry which is preliminary data.</text>
</comment>
<evidence type="ECO:0000313" key="12">
    <source>
        <dbReference type="Proteomes" id="UP001302274"/>
    </source>
</evidence>
<dbReference type="Gene3D" id="3.30.460.10">
    <property type="entry name" value="Beta Polymerase, domain 2"/>
    <property type="match status" value="1"/>
</dbReference>
<evidence type="ECO:0000256" key="3">
    <source>
        <dbReference type="ARBA" id="ARBA00022695"/>
    </source>
</evidence>
<evidence type="ECO:0000256" key="6">
    <source>
        <dbReference type="ARBA" id="ARBA00022840"/>
    </source>
</evidence>
<dbReference type="SUPFAM" id="SSF81301">
    <property type="entry name" value="Nucleotidyltransferase"/>
    <property type="match status" value="1"/>
</dbReference>
<dbReference type="PANTHER" id="PTHR47545:SF1">
    <property type="entry name" value="MULTIFUNCTIONAL CCA PROTEIN"/>
    <property type="match status" value="1"/>
</dbReference>
<proteinExistence type="inferred from homology"/>
<keyword evidence="3" id="KW-0548">Nucleotidyltransferase</keyword>
<name>A0ABU5VWU8_9BACT</name>
<evidence type="ECO:0000256" key="4">
    <source>
        <dbReference type="ARBA" id="ARBA00022723"/>
    </source>
</evidence>
<evidence type="ECO:0000256" key="9">
    <source>
        <dbReference type="RuleBase" id="RU003953"/>
    </source>
</evidence>
<keyword evidence="2" id="KW-0819">tRNA processing</keyword>
<protein>
    <recommendedName>
        <fullName evidence="10">Poly A polymerase head domain-containing protein</fullName>
    </recommendedName>
</protein>
<evidence type="ECO:0000313" key="11">
    <source>
        <dbReference type="EMBL" id="MEA9356495.1"/>
    </source>
</evidence>